<organism evidence="1">
    <name type="scientific">mine drainage metagenome</name>
    <dbReference type="NCBI Taxonomy" id="410659"/>
    <lineage>
        <taxon>unclassified sequences</taxon>
        <taxon>metagenomes</taxon>
        <taxon>ecological metagenomes</taxon>
    </lineage>
</organism>
<accession>A0A1J5Q969</accession>
<name>A0A1J5Q969_9ZZZZ</name>
<protein>
    <submittedName>
        <fullName evidence="1">Uncharacterized protein</fullName>
    </submittedName>
</protein>
<sequence length="190" mass="21068">MLRLGADAQHVNPELAQGRHFRQQVIDAGRLGLDAVEHQKFFARAGAHQQAIGVLDAFELAVILGQIAVACGKAAGRKRQRHAAIGKHFGLHTFRATLLDQRQIGSTHLQRNDPAPDAQRCHPLQRRQVVDIQMRSGHERYFALQAMHGTHVIGFDHVAAIGGNLVQHRDISTRFNQHLGRQNDLFAGSL</sequence>
<dbReference type="EMBL" id="MLJW01001871">
    <property type="protein sequence ID" value="OIQ76428.1"/>
    <property type="molecule type" value="Genomic_DNA"/>
</dbReference>
<gene>
    <name evidence="1" type="ORF">GALL_418880</name>
</gene>
<proteinExistence type="predicted"/>
<reference evidence="1" key="1">
    <citation type="submission" date="2016-10" db="EMBL/GenBank/DDBJ databases">
        <title>Sequence of Gallionella enrichment culture.</title>
        <authorList>
            <person name="Poehlein A."/>
            <person name="Muehling M."/>
            <person name="Daniel R."/>
        </authorList>
    </citation>
    <scope>NUCLEOTIDE SEQUENCE</scope>
</reference>
<comment type="caution">
    <text evidence="1">The sequence shown here is derived from an EMBL/GenBank/DDBJ whole genome shotgun (WGS) entry which is preliminary data.</text>
</comment>
<dbReference type="AlphaFoldDB" id="A0A1J5Q969"/>
<evidence type="ECO:0000313" key="1">
    <source>
        <dbReference type="EMBL" id="OIQ76428.1"/>
    </source>
</evidence>